<dbReference type="RefSeq" id="WP_119810607.1">
    <property type="nucleotide sequence ID" value="NZ_QYUP01000093.1"/>
</dbReference>
<dbReference type="AlphaFoldDB" id="A0A418XXZ8"/>
<reference evidence="1 2" key="1">
    <citation type="submission" date="2018-09" db="EMBL/GenBank/DDBJ databases">
        <authorList>
            <person name="Zhu H."/>
        </authorList>
    </citation>
    <scope>NUCLEOTIDE SEQUENCE [LARGE SCALE GENOMIC DNA]</scope>
    <source>
        <strain evidence="1 2">K1S02-61</strain>
    </source>
</reference>
<accession>A0A418XXZ8</accession>
<gene>
    <name evidence="1" type="ORF">D3872_09845</name>
</gene>
<organism evidence="1 2">
    <name type="scientific">Massilia cavernae</name>
    <dbReference type="NCBI Taxonomy" id="2320864"/>
    <lineage>
        <taxon>Bacteria</taxon>
        <taxon>Pseudomonadati</taxon>
        <taxon>Pseudomonadota</taxon>
        <taxon>Betaproteobacteria</taxon>
        <taxon>Burkholderiales</taxon>
        <taxon>Oxalobacteraceae</taxon>
        <taxon>Telluria group</taxon>
        <taxon>Massilia</taxon>
    </lineage>
</organism>
<evidence type="ECO:0000313" key="2">
    <source>
        <dbReference type="Proteomes" id="UP000284006"/>
    </source>
</evidence>
<dbReference type="EMBL" id="QYUP01000093">
    <property type="protein sequence ID" value="RJG17869.1"/>
    <property type="molecule type" value="Genomic_DNA"/>
</dbReference>
<protein>
    <submittedName>
        <fullName evidence="1">Uncharacterized protein</fullName>
    </submittedName>
</protein>
<comment type="caution">
    <text evidence="1">The sequence shown here is derived from an EMBL/GenBank/DDBJ whole genome shotgun (WGS) entry which is preliminary data.</text>
</comment>
<sequence length="133" mass="14423">MKSGLADHGAVARRLFRALAGRVFDPYRSARRKQGRLQFIAWWRIDRVLQDADRRPGVAQAGDFGFGGQAGIQGSTAPADATRATISSNPARVVIKKGMALPALFELNIILYLGDRPTPGMGAGIFLVHPSMY</sequence>
<keyword evidence="2" id="KW-1185">Reference proteome</keyword>
<evidence type="ECO:0000313" key="1">
    <source>
        <dbReference type="EMBL" id="RJG17869.1"/>
    </source>
</evidence>
<name>A0A418XXZ8_9BURK</name>
<dbReference type="Proteomes" id="UP000284006">
    <property type="component" value="Unassembled WGS sequence"/>
</dbReference>
<proteinExistence type="predicted"/>